<dbReference type="InterPro" id="IPR044789">
    <property type="entry name" value="Put_A1-4-GlycosylTfrase_plant"/>
</dbReference>
<keyword evidence="3" id="KW-1185">Reference proteome</keyword>
<evidence type="ECO:0000313" key="2">
    <source>
        <dbReference type="EMBL" id="KAG6641491.1"/>
    </source>
</evidence>
<evidence type="ECO:0000256" key="1">
    <source>
        <dbReference type="SAM" id="MobiDB-lite"/>
    </source>
</evidence>
<evidence type="ECO:0000313" key="3">
    <source>
        <dbReference type="Proteomes" id="UP000811609"/>
    </source>
</evidence>
<gene>
    <name evidence="2" type="ORF">CIPAW_09G077200</name>
</gene>
<accession>A0A8T1PIY1</accession>
<dbReference type="PANTHER" id="PTHR47213">
    <property type="entry name" value="OS07G0567300 PROTEIN"/>
    <property type="match status" value="1"/>
</dbReference>
<feature type="region of interest" description="Disordered" evidence="1">
    <location>
        <begin position="59"/>
        <end position="80"/>
    </location>
</feature>
<dbReference type="EMBL" id="CM031817">
    <property type="protein sequence ID" value="KAG6641491.1"/>
    <property type="molecule type" value="Genomic_DNA"/>
</dbReference>
<dbReference type="PANTHER" id="PTHR47213:SF1">
    <property type="entry name" value="OS07G0567300 PROTEIN"/>
    <property type="match status" value="1"/>
</dbReference>
<evidence type="ECO:0008006" key="4">
    <source>
        <dbReference type="Google" id="ProtNLM"/>
    </source>
</evidence>
<sequence>MLRNLRIRRRPRYGVRVCAVISALLLLLSVSLLYSSLSHSQSHPYCNHLYTRSQNDLDSTPILSDSQHEGVSTSEDKLDELDIVEEEQQQHDEAEDEDDNDQSDRHRASGYFFDYLSGAIRRAIGKRSIDQWDDDWLGVMIGSSVDDRSKAAFGSDDVPVDEMVRRKVAEVVSIEDALLFDKKSDFLRRDKMFKSNVEALNHLNNPMLQDPDDVGVTTLTRGDRLAQKWWLNQFRRVPFLAKKPLSVSELNSKLKPKENHIGFAVASKESDSSFNGSGGELRLRTEAKRAERRTLYENVNVDNGLNGRTIINTEDEVSNLSDRIDSKRTEHSTSVQDIGQAEFSGHIYADGKRWGYYPGLHPRLSFSDFIDAFFRKEKCDVRVFMVWNSPPWMYGVRHQWGLESLLSWHRDACVVVFSETIELDFFKYSLVNDGYKVAVAMPNLDELLKDTPTHVFASVWFEWRKTKFYSTHYIELARLAALYKYGGIYLDSDIIILKPLSGLNNTVGMEDHLSGSSLNGAVMAFRKHSCNDFLKKVGDRELTVGEKELLYDQKEGIKF</sequence>
<dbReference type="Proteomes" id="UP000811609">
    <property type="component" value="Chromosome 9"/>
</dbReference>
<dbReference type="Pfam" id="PF04488">
    <property type="entry name" value="Gly_transf_sug"/>
    <property type="match status" value="1"/>
</dbReference>
<organism evidence="2 3">
    <name type="scientific">Carya illinoinensis</name>
    <name type="common">Pecan</name>
    <dbReference type="NCBI Taxonomy" id="32201"/>
    <lineage>
        <taxon>Eukaryota</taxon>
        <taxon>Viridiplantae</taxon>
        <taxon>Streptophyta</taxon>
        <taxon>Embryophyta</taxon>
        <taxon>Tracheophyta</taxon>
        <taxon>Spermatophyta</taxon>
        <taxon>Magnoliopsida</taxon>
        <taxon>eudicotyledons</taxon>
        <taxon>Gunneridae</taxon>
        <taxon>Pentapetalae</taxon>
        <taxon>rosids</taxon>
        <taxon>fabids</taxon>
        <taxon>Fagales</taxon>
        <taxon>Juglandaceae</taxon>
        <taxon>Carya</taxon>
    </lineage>
</organism>
<dbReference type="InterPro" id="IPR007577">
    <property type="entry name" value="GlycoTrfase_DXD_sugar-bd_CS"/>
</dbReference>
<reference evidence="2" key="1">
    <citation type="submission" date="2020-12" db="EMBL/GenBank/DDBJ databases">
        <title>WGS assembly of Carya illinoinensis cv. Pawnee.</title>
        <authorList>
            <person name="Platts A."/>
            <person name="Shu S."/>
            <person name="Wright S."/>
            <person name="Barry K."/>
            <person name="Edger P."/>
            <person name="Pires J.C."/>
            <person name="Schmutz J."/>
        </authorList>
    </citation>
    <scope>NUCLEOTIDE SEQUENCE</scope>
    <source>
        <tissue evidence="2">Leaf</tissue>
    </source>
</reference>
<comment type="caution">
    <text evidence="2">The sequence shown here is derived from an EMBL/GenBank/DDBJ whole genome shotgun (WGS) entry which is preliminary data.</text>
</comment>
<protein>
    <recommendedName>
        <fullName evidence="4">Alpha 1,4-glycosyltransferase domain-containing protein</fullName>
    </recommendedName>
</protein>
<name>A0A8T1PIY1_CARIL</name>
<feature type="compositionally biased region" description="Polar residues" evidence="1">
    <location>
        <begin position="59"/>
        <end position="73"/>
    </location>
</feature>
<proteinExistence type="predicted"/>
<dbReference type="AlphaFoldDB" id="A0A8T1PIY1"/>